<keyword evidence="1" id="KW-0732">Signal</keyword>
<dbReference type="PANTHER" id="PTHR22935:SF97">
    <property type="entry name" value="BETA-LACTAMASE-RELATED DOMAIN-CONTAINING PROTEIN"/>
    <property type="match status" value="1"/>
</dbReference>
<dbReference type="InterPro" id="IPR058664">
    <property type="entry name" value="ARB_00930-like_C"/>
</dbReference>
<evidence type="ECO:0000259" key="2">
    <source>
        <dbReference type="Pfam" id="PF00144"/>
    </source>
</evidence>
<dbReference type="SUPFAM" id="SSF56601">
    <property type="entry name" value="beta-lactamase/transpeptidase-like"/>
    <property type="match status" value="1"/>
</dbReference>
<feature type="domain" description="Beta-lactamase-like ARB-00930-like C-terminal" evidence="3">
    <location>
        <begin position="440"/>
        <end position="589"/>
    </location>
</feature>
<feature type="signal peptide" evidence="1">
    <location>
        <begin position="1"/>
        <end position="20"/>
    </location>
</feature>
<keyword evidence="5" id="KW-1185">Reference proteome</keyword>
<dbReference type="Gene3D" id="3.40.710.10">
    <property type="entry name" value="DD-peptidase/beta-lactamase superfamily"/>
    <property type="match status" value="1"/>
</dbReference>
<dbReference type="PANTHER" id="PTHR22935">
    <property type="entry name" value="PENICILLIN-BINDING PROTEIN"/>
    <property type="match status" value="1"/>
</dbReference>
<accession>A0AAN6RW11</accession>
<dbReference type="Pfam" id="PF26335">
    <property type="entry name" value="ARB_00930_C"/>
    <property type="match status" value="1"/>
</dbReference>
<dbReference type="Proteomes" id="UP001303889">
    <property type="component" value="Unassembled WGS sequence"/>
</dbReference>
<dbReference type="EMBL" id="MU855393">
    <property type="protein sequence ID" value="KAK3904563.1"/>
    <property type="molecule type" value="Genomic_DNA"/>
</dbReference>
<evidence type="ECO:0000313" key="5">
    <source>
        <dbReference type="Proteomes" id="UP001303889"/>
    </source>
</evidence>
<feature type="domain" description="Beta-lactamase-related" evidence="2">
    <location>
        <begin position="101"/>
        <end position="415"/>
    </location>
</feature>
<reference evidence="4" key="2">
    <citation type="submission" date="2023-05" db="EMBL/GenBank/DDBJ databases">
        <authorList>
            <consortium name="Lawrence Berkeley National Laboratory"/>
            <person name="Steindorff A."/>
            <person name="Hensen N."/>
            <person name="Bonometti L."/>
            <person name="Westerberg I."/>
            <person name="Brannstrom I.O."/>
            <person name="Guillou S."/>
            <person name="Cros-Aarteil S."/>
            <person name="Calhoun S."/>
            <person name="Haridas S."/>
            <person name="Kuo A."/>
            <person name="Mondo S."/>
            <person name="Pangilinan J."/>
            <person name="Riley R."/>
            <person name="Labutti K."/>
            <person name="Andreopoulos B."/>
            <person name="Lipzen A."/>
            <person name="Chen C."/>
            <person name="Yanf M."/>
            <person name="Daum C."/>
            <person name="Ng V."/>
            <person name="Clum A."/>
            <person name="Ohm R."/>
            <person name="Martin F."/>
            <person name="Silar P."/>
            <person name="Natvig D."/>
            <person name="Lalanne C."/>
            <person name="Gautier V."/>
            <person name="Ament-Velasquez S.L."/>
            <person name="Kruys A."/>
            <person name="Hutchinson M.I."/>
            <person name="Powell A.J."/>
            <person name="Barry K."/>
            <person name="Miller A.N."/>
            <person name="Grigoriev I.V."/>
            <person name="Debuchy R."/>
            <person name="Gladieux P."/>
            <person name="Thoren M.H."/>
            <person name="Johannesson H."/>
        </authorList>
    </citation>
    <scope>NUCLEOTIDE SEQUENCE</scope>
    <source>
        <strain evidence="4">CBS 103.79</strain>
    </source>
</reference>
<reference evidence="4" key="1">
    <citation type="journal article" date="2023" name="Mol. Phylogenet. Evol.">
        <title>Genome-scale phylogeny and comparative genomics of the fungal order Sordariales.</title>
        <authorList>
            <person name="Hensen N."/>
            <person name="Bonometti L."/>
            <person name="Westerberg I."/>
            <person name="Brannstrom I.O."/>
            <person name="Guillou S."/>
            <person name="Cros-Aarteil S."/>
            <person name="Calhoun S."/>
            <person name="Haridas S."/>
            <person name="Kuo A."/>
            <person name="Mondo S."/>
            <person name="Pangilinan J."/>
            <person name="Riley R."/>
            <person name="LaButti K."/>
            <person name="Andreopoulos B."/>
            <person name="Lipzen A."/>
            <person name="Chen C."/>
            <person name="Yan M."/>
            <person name="Daum C."/>
            <person name="Ng V."/>
            <person name="Clum A."/>
            <person name="Steindorff A."/>
            <person name="Ohm R.A."/>
            <person name="Martin F."/>
            <person name="Silar P."/>
            <person name="Natvig D.O."/>
            <person name="Lalanne C."/>
            <person name="Gautier V."/>
            <person name="Ament-Velasquez S.L."/>
            <person name="Kruys A."/>
            <person name="Hutchinson M.I."/>
            <person name="Powell A.J."/>
            <person name="Barry K."/>
            <person name="Miller A.N."/>
            <person name="Grigoriev I.V."/>
            <person name="Debuchy R."/>
            <person name="Gladieux P."/>
            <person name="Hiltunen Thoren M."/>
            <person name="Johannesson H."/>
        </authorList>
    </citation>
    <scope>NUCLEOTIDE SEQUENCE</scope>
    <source>
        <strain evidence="4">CBS 103.79</strain>
    </source>
</reference>
<dbReference type="InterPro" id="IPR001466">
    <property type="entry name" value="Beta-lactam-related"/>
</dbReference>
<name>A0AAN6RW11_9PEZI</name>
<organism evidence="4 5">
    <name type="scientific">Staphylotrichum tortipilum</name>
    <dbReference type="NCBI Taxonomy" id="2831512"/>
    <lineage>
        <taxon>Eukaryota</taxon>
        <taxon>Fungi</taxon>
        <taxon>Dikarya</taxon>
        <taxon>Ascomycota</taxon>
        <taxon>Pezizomycotina</taxon>
        <taxon>Sordariomycetes</taxon>
        <taxon>Sordariomycetidae</taxon>
        <taxon>Sordariales</taxon>
        <taxon>Chaetomiaceae</taxon>
        <taxon>Staphylotrichum</taxon>
    </lineage>
</organism>
<comment type="caution">
    <text evidence="4">The sequence shown here is derived from an EMBL/GenBank/DDBJ whole genome shotgun (WGS) entry which is preliminary data.</text>
</comment>
<dbReference type="Pfam" id="PF00144">
    <property type="entry name" value="Beta-lactamase"/>
    <property type="match status" value="1"/>
</dbReference>
<dbReference type="InterPro" id="IPR012338">
    <property type="entry name" value="Beta-lactam/transpept-like"/>
</dbReference>
<dbReference type="AlphaFoldDB" id="A0AAN6RW11"/>
<evidence type="ECO:0000259" key="3">
    <source>
        <dbReference type="Pfam" id="PF26335"/>
    </source>
</evidence>
<feature type="chain" id="PRO_5042850141" evidence="1">
    <location>
        <begin position="21"/>
        <end position="590"/>
    </location>
</feature>
<sequence length="590" mass="63510">MRSKTPLLLAVATAATTALAGPNCPPLGPVYEKPINFNTSAAIQSAIANLTTTFYYWDQTNTSSIRANTTSYSIEVFSTNKDHPLIFSWHHTAASLAAAPANASGVHRAGPDAVYRLGSLTKIFTMYTWLAQDGDARWNEPITKYVPELAAAAARAKTDPVANVDWDQVTIGSLAGQLSGAIRDYGLMGEMTQEFNQSEAVGMGFPPLSTSDPMLPPCGQWPQCNRTEFFNGLLRAPPSFAPFTTPAYTNTGYQILAYALEGIKGKSFETMMQESILRPLGLNHTYYRNAPPEEGIIPGTPVDAEWTYQLGDENPAGNMYSSIADISALGRSILSSTILSPALTRRWLKPASMSSELIAGVGYPWGVRRVSIPYANGKRVVDAFNKAGRIGYYSSLLVLLPDYDAGLSILIAGDNIPGNTNFNLADIVGAQIVPALEAAAREQAEAIFSGEYADEKGGSSLRLTTQADRPGLGVERWVSNGTYMQTIAVVMQGGYTPVAPSIRLYPTGLETARAGAGGGRRVAFKAVFEDLNLPARPDSMFSTDCGTWVSFTGVTYGTQPLDLFVFEVDALGQVVSIENPALRSVMKRKR</sequence>
<proteinExistence type="predicted"/>
<dbReference type="InterPro" id="IPR051478">
    <property type="entry name" value="Beta-lactamase-like_AB/R"/>
</dbReference>
<gene>
    <name evidence="4" type="ORF">C8A05DRAFT_31688</name>
</gene>
<evidence type="ECO:0000256" key="1">
    <source>
        <dbReference type="SAM" id="SignalP"/>
    </source>
</evidence>
<evidence type="ECO:0000313" key="4">
    <source>
        <dbReference type="EMBL" id="KAK3904563.1"/>
    </source>
</evidence>
<protein>
    <submittedName>
        <fullName evidence="4">D-alanyl-D-alanine-carboxypeptidase/endopeptidase AmpH</fullName>
    </submittedName>
</protein>